<dbReference type="EMBL" id="MDYP01000047">
    <property type="protein sequence ID" value="OQE00701.1"/>
    <property type="molecule type" value="Genomic_DNA"/>
</dbReference>
<protein>
    <submittedName>
        <fullName evidence="2">Uncharacterized protein</fullName>
    </submittedName>
</protein>
<proteinExistence type="predicted"/>
<reference evidence="3" key="1">
    <citation type="journal article" date="2017" name="Nat. Microbiol.">
        <title>Global analysis of biosynthetic gene clusters reveals vast potential of secondary metabolite production in Penicillium species.</title>
        <authorList>
            <person name="Nielsen J.C."/>
            <person name="Grijseels S."/>
            <person name="Prigent S."/>
            <person name="Ji B."/>
            <person name="Dainat J."/>
            <person name="Nielsen K.F."/>
            <person name="Frisvad J.C."/>
            <person name="Workman M."/>
            <person name="Nielsen J."/>
        </authorList>
    </citation>
    <scope>NUCLEOTIDE SEQUENCE [LARGE SCALE GENOMIC DNA]</scope>
    <source>
        <strain evidence="3">IBT 29486</strain>
    </source>
</reference>
<organism evidence="2 3">
    <name type="scientific">Penicillium vulpinum</name>
    <dbReference type="NCBI Taxonomy" id="29845"/>
    <lineage>
        <taxon>Eukaryota</taxon>
        <taxon>Fungi</taxon>
        <taxon>Dikarya</taxon>
        <taxon>Ascomycota</taxon>
        <taxon>Pezizomycotina</taxon>
        <taxon>Eurotiomycetes</taxon>
        <taxon>Eurotiomycetidae</taxon>
        <taxon>Eurotiales</taxon>
        <taxon>Aspergillaceae</taxon>
        <taxon>Penicillium</taxon>
    </lineage>
</organism>
<dbReference type="Proteomes" id="UP000191518">
    <property type="component" value="Unassembled WGS sequence"/>
</dbReference>
<accession>A0A1V6RFX6</accession>
<evidence type="ECO:0000256" key="1">
    <source>
        <dbReference type="SAM" id="MobiDB-lite"/>
    </source>
</evidence>
<evidence type="ECO:0000313" key="3">
    <source>
        <dbReference type="Proteomes" id="UP000191518"/>
    </source>
</evidence>
<name>A0A1V6RFX6_9EURO</name>
<gene>
    <name evidence="2" type="ORF">PENVUL_c047G03143</name>
</gene>
<feature type="compositionally biased region" description="Polar residues" evidence="1">
    <location>
        <begin position="58"/>
        <end position="67"/>
    </location>
</feature>
<comment type="caution">
    <text evidence="2">The sequence shown here is derived from an EMBL/GenBank/DDBJ whole genome shotgun (WGS) entry which is preliminary data.</text>
</comment>
<keyword evidence="3" id="KW-1185">Reference proteome</keyword>
<evidence type="ECO:0000313" key="2">
    <source>
        <dbReference type="EMBL" id="OQE00701.1"/>
    </source>
</evidence>
<sequence>MSGQSQILRFVSLGQPSVDRVRLAAGVAVMNAASVVSRLRHGLHSDKAKKAKAEKKSTQGIPNESPI</sequence>
<dbReference type="AlphaFoldDB" id="A0A1V6RFX6"/>
<feature type="region of interest" description="Disordered" evidence="1">
    <location>
        <begin position="39"/>
        <end position="67"/>
    </location>
</feature>